<accession>A0A0N4U829</accession>
<reference evidence="3 5" key="2">
    <citation type="submission" date="2018-11" db="EMBL/GenBank/DDBJ databases">
        <authorList>
            <consortium name="Pathogen Informatics"/>
        </authorList>
    </citation>
    <scope>NUCLEOTIDE SEQUENCE [LARGE SCALE GENOMIC DNA]</scope>
</reference>
<keyword evidence="1" id="KW-0812">Transmembrane</keyword>
<dbReference type="PANTHER" id="PTHR23017">
    <property type="entry name" value="SERPENTINE RECEPTOR, CLASS X"/>
    <property type="match status" value="1"/>
</dbReference>
<feature type="transmembrane region" description="Helical" evidence="1">
    <location>
        <begin position="52"/>
        <end position="77"/>
    </location>
</feature>
<dbReference type="OrthoDB" id="5829222at2759"/>
<dbReference type="Gene3D" id="1.20.1070.10">
    <property type="entry name" value="Rhodopsin 7-helix transmembrane proteins"/>
    <property type="match status" value="1"/>
</dbReference>
<keyword evidence="5" id="KW-1185">Reference proteome</keyword>
<feature type="transmembrane region" description="Helical" evidence="1">
    <location>
        <begin position="20"/>
        <end position="40"/>
    </location>
</feature>
<proteinExistence type="predicted"/>
<feature type="transmembrane region" description="Helical" evidence="1">
    <location>
        <begin position="258"/>
        <end position="279"/>
    </location>
</feature>
<sequence>MTPLNQSESAVTEDLIACGILSTCCVFGLITNGGLIYATWKSKTFINPYGILCAIIGFLNCCFLATFTAFTVIPIIYDGIMEAKVGQIFNSIYYSIILLHILISVNRLCSISMPLKYMCIFGGKKSLLMALSMIAISAGFWFGSYFHWRCLFDFDKSLYLWFFEDHQCAEVFYSVNLYFQISMFIIILFIDIIAFRLILIWKKKTTEFKQSKLSNVPQLRSEIIFFSQTCVSSFIYAVIFIVGSIIEPLFTFDKWALFLLHTIVWVLGHAIDGVIIGFAQWNILLHTKKAVTIIVRPT</sequence>
<dbReference type="WBParaSite" id="DME_0000317501-mRNA-1">
    <property type="protein sequence ID" value="DME_0000317501-mRNA-1"/>
    <property type="gene ID" value="DME_0000317501"/>
</dbReference>
<dbReference type="CDD" id="cd00637">
    <property type="entry name" value="7tm_classA_rhodopsin-like"/>
    <property type="match status" value="1"/>
</dbReference>
<evidence type="ECO:0000259" key="2">
    <source>
        <dbReference type="Pfam" id="PF10328"/>
    </source>
</evidence>
<gene>
    <name evidence="3" type="ORF">DME_LOCUS7334</name>
</gene>
<feature type="transmembrane region" description="Helical" evidence="1">
    <location>
        <begin position="223"/>
        <end position="246"/>
    </location>
</feature>
<dbReference type="InterPro" id="IPR019430">
    <property type="entry name" value="7TM_GPCR_serpentine_rcpt_Srx"/>
</dbReference>
<evidence type="ECO:0000313" key="6">
    <source>
        <dbReference type="WBParaSite" id="DME_0000317501-mRNA-1"/>
    </source>
</evidence>
<name>A0A0N4U829_DRAME</name>
<dbReference type="AlphaFoldDB" id="A0A0N4U829"/>
<feature type="transmembrane region" description="Helical" evidence="1">
    <location>
        <begin position="92"/>
        <end position="115"/>
    </location>
</feature>
<feature type="transmembrane region" description="Helical" evidence="1">
    <location>
        <begin position="181"/>
        <end position="202"/>
    </location>
</feature>
<dbReference type="SUPFAM" id="SSF81321">
    <property type="entry name" value="Family A G protein-coupled receptor-like"/>
    <property type="match status" value="1"/>
</dbReference>
<dbReference type="PANTHER" id="PTHR23017:SF3">
    <property type="entry name" value="G-PROTEIN COUPLED RECEPTORS FAMILY 1 PROFILE DOMAIN-CONTAINING PROTEIN"/>
    <property type="match status" value="1"/>
</dbReference>
<evidence type="ECO:0000256" key="1">
    <source>
        <dbReference type="SAM" id="Phobius"/>
    </source>
</evidence>
<dbReference type="Pfam" id="PF10328">
    <property type="entry name" value="7TM_GPCR_Srx"/>
    <property type="match status" value="1"/>
</dbReference>
<protein>
    <submittedName>
        <fullName evidence="6">7TM_GPCR_Srx domain-containing protein</fullName>
    </submittedName>
</protein>
<keyword evidence="1" id="KW-1133">Transmembrane helix</keyword>
<evidence type="ECO:0000313" key="3">
    <source>
        <dbReference type="EMBL" id="VDN57361.1"/>
    </source>
</evidence>
<feature type="transmembrane region" description="Helical" evidence="1">
    <location>
        <begin position="127"/>
        <end position="148"/>
    </location>
</feature>
<evidence type="ECO:0000313" key="4">
    <source>
        <dbReference type="Proteomes" id="UP000038040"/>
    </source>
</evidence>
<dbReference type="STRING" id="318479.A0A0N4U829"/>
<organism evidence="4 6">
    <name type="scientific">Dracunculus medinensis</name>
    <name type="common">Guinea worm</name>
    <dbReference type="NCBI Taxonomy" id="318479"/>
    <lineage>
        <taxon>Eukaryota</taxon>
        <taxon>Metazoa</taxon>
        <taxon>Ecdysozoa</taxon>
        <taxon>Nematoda</taxon>
        <taxon>Chromadorea</taxon>
        <taxon>Rhabditida</taxon>
        <taxon>Spirurina</taxon>
        <taxon>Dracunculoidea</taxon>
        <taxon>Dracunculidae</taxon>
        <taxon>Dracunculus</taxon>
    </lineage>
</organism>
<dbReference type="Proteomes" id="UP000038040">
    <property type="component" value="Unplaced"/>
</dbReference>
<reference evidence="6" key="1">
    <citation type="submission" date="2017-02" db="UniProtKB">
        <authorList>
            <consortium name="WormBaseParasite"/>
        </authorList>
    </citation>
    <scope>IDENTIFICATION</scope>
</reference>
<dbReference type="Proteomes" id="UP000274756">
    <property type="component" value="Unassembled WGS sequence"/>
</dbReference>
<dbReference type="EMBL" id="UYYG01001160">
    <property type="protein sequence ID" value="VDN57361.1"/>
    <property type="molecule type" value="Genomic_DNA"/>
</dbReference>
<feature type="domain" description="7TM GPCR serpentine receptor class x (Srx)" evidence="2">
    <location>
        <begin position="24"/>
        <end position="276"/>
    </location>
</feature>
<keyword evidence="1" id="KW-0472">Membrane</keyword>
<evidence type="ECO:0000313" key="5">
    <source>
        <dbReference type="Proteomes" id="UP000274756"/>
    </source>
</evidence>